<name>A0ABY9WPD4_9BACT</name>
<dbReference type="RefSeq" id="WP_395817970.1">
    <property type="nucleotide sequence ID" value="NZ_CP043494.1"/>
</dbReference>
<proteinExistence type="predicted"/>
<dbReference type="SUPFAM" id="SSF53795">
    <property type="entry name" value="PEP carboxykinase-like"/>
    <property type="match status" value="1"/>
</dbReference>
<dbReference type="Proteomes" id="UP001611383">
    <property type="component" value="Chromosome"/>
</dbReference>
<dbReference type="InterPro" id="IPR027417">
    <property type="entry name" value="P-loop_NTPase"/>
</dbReference>
<reference evidence="1 2" key="1">
    <citation type="submission" date="2019-08" db="EMBL/GenBank/DDBJ databases">
        <title>Archangium and Cystobacter genomes.</title>
        <authorList>
            <person name="Chen I.-C.K."/>
            <person name="Wielgoss S."/>
        </authorList>
    </citation>
    <scope>NUCLEOTIDE SEQUENCE [LARGE SCALE GENOMIC DNA]</scope>
    <source>
        <strain evidence="1 2">Cbm 6</strain>
    </source>
</reference>
<gene>
    <name evidence="1" type="ORF">F0U60_11635</name>
</gene>
<accession>A0ABY9WPD4</accession>
<sequence>MVRLRLGDWSIQVEPSLLVLAAPRCDVERFQSPSEEPRSMPELRLERVPTLSTGQLLNPRYPTLGSYQVEGDLIRLACSQSVLAAELGLRAAFLLATVRQGGVLLHASSVAFSGRALVAVGPSGAGKSTFARLARLAGGALLSDEVVALLPDGRVLGTPFRSDPDLVGTAREALLGGLFSLVHASSESLEPLAPAAGVSLLLSQAFRAPADGLTQAELLQRVAGLASHFPAYRFSFRNHPEAGGFLRHWCEDHAAR</sequence>
<dbReference type="Gene3D" id="3.40.50.300">
    <property type="entry name" value="P-loop containing nucleotide triphosphate hydrolases"/>
    <property type="match status" value="1"/>
</dbReference>
<dbReference type="EMBL" id="CP043494">
    <property type="protein sequence ID" value="WNG44667.1"/>
    <property type="molecule type" value="Genomic_DNA"/>
</dbReference>
<evidence type="ECO:0000313" key="1">
    <source>
        <dbReference type="EMBL" id="WNG44667.1"/>
    </source>
</evidence>
<keyword evidence="2" id="KW-1185">Reference proteome</keyword>
<organism evidence="1 2">
    <name type="scientific">Archangium minus</name>
    <dbReference type="NCBI Taxonomy" id="83450"/>
    <lineage>
        <taxon>Bacteria</taxon>
        <taxon>Pseudomonadati</taxon>
        <taxon>Myxococcota</taxon>
        <taxon>Myxococcia</taxon>
        <taxon>Myxococcales</taxon>
        <taxon>Cystobacterineae</taxon>
        <taxon>Archangiaceae</taxon>
        <taxon>Archangium</taxon>
    </lineage>
</organism>
<protein>
    <submittedName>
        <fullName evidence="1">Potassium transporter TrkH</fullName>
    </submittedName>
</protein>
<evidence type="ECO:0000313" key="2">
    <source>
        <dbReference type="Proteomes" id="UP001611383"/>
    </source>
</evidence>